<evidence type="ECO:0000313" key="2">
    <source>
        <dbReference type="Proteomes" id="UP000001740"/>
    </source>
</evidence>
<dbReference type="EMBL" id="CP000967">
    <property type="protein sequence ID" value="ACD61192.1"/>
    <property type="molecule type" value="Genomic_DNA"/>
</dbReference>
<evidence type="ECO:0000313" key="1">
    <source>
        <dbReference type="EMBL" id="ACD61192.1"/>
    </source>
</evidence>
<organism evidence="1 2">
    <name type="scientific">Xanthomonas oryzae pv. oryzae (strain PXO99A)</name>
    <dbReference type="NCBI Taxonomy" id="360094"/>
    <lineage>
        <taxon>Bacteria</taxon>
        <taxon>Pseudomonadati</taxon>
        <taxon>Pseudomonadota</taxon>
        <taxon>Gammaproteobacteria</taxon>
        <taxon>Lysobacterales</taxon>
        <taxon>Lysobacteraceae</taxon>
        <taxon>Xanthomonas</taxon>
    </lineage>
</organism>
<dbReference type="KEGG" id="xop:PXO_03024"/>
<dbReference type="AlphaFoldDB" id="A0A0K0GQ11"/>
<dbReference type="Proteomes" id="UP000001740">
    <property type="component" value="Chromosome"/>
</dbReference>
<accession>A0A0K0GQ11</accession>
<dbReference type="HOGENOM" id="CLU_2557491_0_0_6"/>
<reference evidence="1 2" key="1">
    <citation type="journal article" date="2008" name="BMC Genomics">
        <title>Genome sequence and rapid evolution of the rice pathogen Xanthomonas oryzae pv. oryzae PXO99A.</title>
        <authorList>
            <person name="Salzberg S.L."/>
            <person name="Sommer D.D."/>
            <person name="Schatz M.C."/>
            <person name="Phillippy A.M."/>
            <person name="Rabinowicz P.D."/>
            <person name="Tsuge S."/>
            <person name="Furutani A."/>
            <person name="Ochiai H."/>
            <person name="Delcher A.L."/>
            <person name="Kelley D."/>
            <person name="Madupu R."/>
            <person name="Puiu D."/>
            <person name="Radune D."/>
            <person name="Shumway M."/>
            <person name="Trapnell C."/>
            <person name="Aparna G."/>
            <person name="Jha G."/>
            <person name="Pandey A."/>
            <person name="Patil P.B."/>
            <person name="Ishihara H."/>
            <person name="Meyer D.F."/>
            <person name="Szurek B."/>
            <person name="Verdier V."/>
            <person name="Koebnik R."/>
            <person name="Dow J.M."/>
            <person name="Ryan R.P."/>
            <person name="Hirata H."/>
            <person name="Tsuyumu S."/>
            <person name="Won Lee S."/>
            <person name="Seo Y.S."/>
            <person name="Sriariyanum M."/>
            <person name="Ronald P.C."/>
            <person name="Sonti R.V."/>
            <person name="Van Sluys M.A."/>
            <person name="Leach J.E."/>
            <person name="White F.F."/>
            <person name="Bogdanove A.J."/>
        </authorList>
    </citation>
    <scope>NUCLEOTIDE SEQUENCE [LARGE SCALE GENOMIC DNA]</scope>
    <source>
        <strain evidence="1 2">PXO99A</strain>
    </source>
</reference>
<dbReference type="GO" id="GO:0008168">
    <property type="term" value="F:methyltransferase activity"/>
    <property type="evidence" value="ECO:0007669"/>
    <property type="project" value="UniProtKB-KW"/>
</dbReference>
<protein>
    <submittedName>
        <fullName evidence="1">Methyltransferase</fullName>
    </submittedName>
</protein>
<proteinExistence type="predicted"/>
<keyword evidence="1" id="KW-0808">Transferase</keyword>
<gene>
    <name evidence="1" type="ordered locus">PXO_03024</name>
</gene>
<sequence length="82" mass="9372">MRLDLRSALSRADMHRVPVHVKGIQVHEDAASWAVNLCVEPTSDSDVPRGYVVVFQQVEARELMELPAPCDHEHDRRPPKFE</sequence>
<keyword evidence="1" id="KW-0489">Methyltransferase</keyword>
<name>A0A0K0GQ11_XANOP</name>
<dbReference type="GO" id="GO:0032259">
    <property type="term" value="P:methylation"/>
    <property type="evidence" value="ECO:0007669"/>
    <property type="project" value="UniProtKB-KW"/>
</dbReference>